<comment type="caution">
    <text evidence="1">The sequence shown here is derived from an EMBL/GenBank/DDBJ whole genome shotgun (WGS) entry which is preliminary data.</text>
</comment>
<dbReference type="Proteomes" id="UP000321617">
    <property type="component" value="Unassembled WGS sequence"/>
</dbReference>
<dbReference type="OrthoDB" id="3366024at2"/>
<dbReference type="Pfam" id="PF13489">
    <property type="entry name" value="Methyltransf_23"/>
    <property type="match status" value="1"/>
</dbReference>
<dbReference type="GO" id="GO:0032259">
    <property type="term" value="P:methylation"/>
    <property type="evidence" value="ECO:0007669"/>
    <property type="project" value="UniProtKB-KW"/>
</dbReference>
<evidence type="ECO:0000313" key="1">
    <source>
        <dbReference type="EMBL" id="TWJ17093.1"/>
    </source>
</evidence>
<proteinExistence type="predicted"/>
<dbReference type="PANTHER" id="PTHR43861">
    <property type="entry name" value="TRANS-ACONITATE 2-METHYLTRANSFERASE-RELATED"/>
    <property type="match status" value="1"/>
</dbReference>
<gene>
    <name evidence="1" type="ORF">LX16_0008</name>
</gene>
<organism evidence="1 2">
    <name type="scientific">Stackebrandtia albiflava</name>
    <dbReference type="NCBI Taxonomy" id="406432"/>
    <lineage>
        <taxon>Bacteria</taxon>
        <taxon>Bacillati</taxon>
        <taxon>Actinomycetota</taxon>
        <taxon>Actinomycetes</taxon>
        <taxon>Glycomycetales</taxon>
        <taxon>Glycomycetaceae</taxon>
        <taxon>Stackebrandtia</taxon>
    </lineage>
</organism>
<dbReference type="RefSeq" id="WP_147131108.1">
    <property type="nucleotide sequence ID" value="NZ_BAABIJ010000009.1"/>
</dbReference>
<reference evidence="1 2" key="1">
    <citation type="journal article" date="2013" name="Stand. Genomic Sci.">
        <title>Genomic Encyclopedia of Type Strains, Phase I: The one thousand microbial genomes (KMG-I) project.</title>
        <authorList>
            <person name="Kyrpides N.C."/>
            <person name="Woyke T."/>
            <person name="Eisen J.A."/>
            <person name="Garrity G."/>
            <person name="Lilburn T.G."/>
            <person name="Beck B.J."/>
            <person name="Whitman W.B."/>
            <person name="Hugenholtz P."/>
            <person name="Klenk H.P."/>
        </authorList>
    </citation>
    <scope>NUCLEOTIDE SEQUENCE [LARGE SCALE GENOMIC DNA]</scope>
    <source>
        <strain evidence="1 2">DSM 45044</strain>
    </source>
</reference>
<dbReference type="GO" id="GO:0008168">
    <property type="term" value="F:methyltransferase activity"/>
    <property type="evidence" value="ECO:0007669"/>
    <property type="project" value="UniProtKB-KW"/>
</dbReference>
<evidence type="ECO:0000313" key="2">
    <source>
        <dbReference type="Proteomes" id="UP000321617"/>
    </source>
</evidence>
<dbReference type="CDD" id="cd02440">
    <property type="entry name" value="AdoMet_MTases"/>
    <property type="match status" value="1"/>
</dbReference>
<dbReference type="AlphaFoldDB" id="A0A562VGP2"/>
<dbReference type="Gene3D" id="3.40.50.150">
    <property type="entry name" value="Vaccinia Virus protein VP39"/>
    <property type="match status" value="1"/>
</dbReference>
<dbReference type="InterPro" id="IPR029063">
    <property type="entry name" value="SAM-dependent_MTases_sf"/>
</dbReference>
<name>A0A562VGP2_9ACTN</name>
<accession>A0A562VGP2</accession>
<sequence>MRQVSRPGVVWSIVADALADTDGTGAIVDVGGGTGGFAVALAQAGHRVTVIDTSPNALADLTRRATDAGVADHVTAVQGDADALSDLLPAASARLVLCHSVLEMVDSPAAAMASIAAILAPGGAASLLVANRAGAVLSRVLSGHLAQANAILTDPEGRSGDRDTLQRRFDAESLTRLAESAGLAPGPLHGVHVVSDLMPGSSMEDPGTVAAVRDFEAHTATLPPYRDIAGGLHLLAHREA</sequence>
<keyword evidence="1" id="KW-0489">Methyltransferase</keyword>
<keyword evidence="1" id="KW-0808">Transferase</keyword>
<dbReference type="SUPFAM" id="SSF53335">
    <property type="entry name" value="S-adenosyl-L-methionine-dependent methyltransferases"/>
    <property type="match status" value="1"/>
</dbReference>
<dbReference type="EMBL" id="VLLL01000001">
    <property type="protein sequence ID" value="TWJ17093.1"/>
    <property type="molecule type" value="Genomic_DNA"/>
</dbReference>
<keyword evidence="2" id="KW-1185">Reference proteome</keyword>
<protein>
    <submittedName>
        <fullName evidence="1">Methyltransferase family protein</fullName>
    </submittedName>
</protein>